<proteinExistence type="predicted"/>
<feature type="transmembrane region" description="Helical" evidence="1">
    <location>
        <begin position="95"/>
        <end position="114"/>
    </location>
</feature>
<evidence type="ECO:0000313" key="2">
    <source>
        <dbReference type="EMBL" id="UYP48385.1"/>
    </source>
</evidence>
<feature type="transmembrane region" description="Helical" evidence="1">
    <location>
        <begin position="179"/>
        <end position="200"/>
    </location>
</feature>
<keyword evidence="3" id="KW-1185">Reference proteome</keyword>
<feature type="transmembrane region" description="Helical" evidence="1">
    <location>
        <begin position="120"/>
        <end position="142"/>
    </location>
</feature>
<feature type="transmembrane region" description="Helical" evidence="1">
    <location>
        <begin position="31"/>
        <end position="54"/>
    </location>
</feature>
<dbReference type="EMBL" id="CP104013">
    <property type="protein sequence ID" value="UYP48385.1"/>
    <property type="molecule type" value="Genomic_DNA"/>
</dbReference>
<keyword evidence="1" id="KW-0812">Transmembrane</keyword>
<sequence>MISTILILVLVNVLVGLGPLFIKFLPSLSPFSITFVRFFISALLELVIIIVLYIRLYFQFKNKDCVLDFRTIVKQSLKNYYGGKNSQFLKGRSQLLYLAWVGFLQVGIVVPFYYLSFEYMGVVLSTITSCSIPIIVIAFINWAQKHEEMGAFKLIYLFLLVAGVITIAFSRTGNENQKLSFIGVFVLILSTIAYISYLVSVGRDSQLRVKLFDHFRVSGFPNSKKIIQTVNLLRSFLKLFGMHFFGTLCLLILSVILSFIAPNGEIGLKCHQFLYIDIKSFGSLLLNPFVLSIALICTLLPFFLQLFASMKWPRFTLSFESWNSILIVIQPLMGLYIGLIIWGEPIQSDYVIFTTIFLVISILIRYLHENSNFMLVLFTVRVINVNAKKLITFLHSIKEIDEINYSLGRYGLLIHASVRSLPRLFIIKKSLLEFPGVLEVNYYPEVAIKTDST</sequence>
<feature type="transmembrane region" description="Helical" evidence="1">
    <location>
        <begin position="281"/>
        <end position="304"/>
    </location>
</feature>
<accession>A0ABY6HXX7</accession>
<feature type="transmembrane region" description="Helical" evidence="1">
    <location>
        <begin position="5"/>
        <end position="25"/>
    </location>
</feature>
<feature type="transmembrane region" description="Helical" evidence="1">
    <location>
        <begin position="154"/>
        <end position="173"/>
    </location>
</feature>
<feature type="transmembrane region" description="Helical" evidence="1">
    <location>
        <begin position="239"/>
        <end position="261"/>
    </location>
</feature>
<keyword evidence="1" id="KW-1133">Transmembrane helix</keyword>
<evidence type="ECO:0000256" key="1">
    <source>
        <dbReference type="SAM" id="Phobius"/>
    </source>
</evidence>
<gene>
    <name evidence="2" type="ORF">NEF87_004670</name>
</gene>
<reference evidence="2" key="1">
    <citation type="submission" date="2022-09" db="EMBL/GenBank/DDBJ databases">
        <title>Actin cytoskeleton and complex cell architecture in an #Asgard archaeon.</title>
        <authorList>
            <person name="Ponce Toledo R.I."/>
            <person name="Schleper C."/>
            <person name="Rodrigues Oliveira T."/>
            <person name="Wollweber F."/>
            <person name="Xu J."/>
            <person name="Rittmann S."/>
            <person name="Klingl A."/>
            <person name="Pilhofer M."/>
        </authorList>
    </citation>
    <scope>NUCLEOTIDE SEQUENCE</scope>
    <source>
        <strain evidence="2">B-35</strain>
    </source>
</reference>
<dbReference type="SUPFAM" id="SSF103481">
    <property type="entry name" value="Multidrug resistance efflux transporter EmrE"/>
    <property type="match status" value="1"/>
</dbReference>
<name>A0ABY6HXX7_9ARCH</name>
<dbReference type="Proteomes" id="UP001208689">
    <property type="component" value="Chromosome"/>
</dbReference>
<feature type="transmembrane region" description="Helical" evidence="1">
    <location>
        <begin position="325"/>
        <end position="344"/>
    </location>
</feature>
<feature type="transmembrane region" description="Helical" evidence="1">
    <location>
        <begin position="350"/>
        <end position="367"/>
    </location>
</feature>
<organism evidence="2 3">
    <name type="scientific">Candidatus Lokiarchaeum ossiferum</name>
    <dbReference type="NCBI Taxonomy" id="2951803"/>
    <lineage>
        <taxon>Archaea</taxon>
        <taxon>Promethearchaeati</taxon>
        <taxon>Promethearchaeota</taxon>
        <taxon>Promethearchaeia</taxon>
        <taxon>Promethearchaeales</taxon>
        <taxon>Promethearchaeaceae</taxon>
        <taxon>Candidatus Lokiarchaeum</taxon>
    </lineage>
</organism>
<evidence type="ECO:0000313" key="3">
    <source>
        <dbReference type="Proteomes" id="UP001208689"/>
    </source>
</evidence>
<dbReference type="InterPro" id="IPR037185">
    <property type="entry name" value="EmrE-like"/>
</dbReference>
<protein>
    <submittedName>
        <fullName evidence="2">Uncharacterized protein</fullName>
    </submittedName>
</protein>
<keyword evidence="1" id="KW-0472">Membrane</keyword>